<evidence type="ECO:0000313" key="1">
    <source>
        <dbReference type="EMBL" id="MFD2934683.1"/>
    </source>
</evidence>
<reference evidence="2" key="1">
    <citation type="journal article" date="2019" name="Int. J. Syst. Evol. Microbiol.">
        <title>The Global Catalogue of Microorganisms (GCM) 10K type strain sequencing project: providing services to taxonomists for standard genome sequencing and annotation.</title>
        <authorList>
            <consortium name="The Broad Institute Genomics Platform"/>
            <consortium name="The Broad Institute Genome Sequencing Center for Infectious Disease"/>
            <person name="Wu L."/>
            <person name="Ma J."/>
        </authorList>
    </citation>
    <scope>NUCLEOTIDE SEQUENCE [LARGE SCALE GENOMIC DNA]</scope>
    <source>
        <strain evidence="2">KCTC 52490</strain>
    </source>
</reference>
<organism evidence="1 2">
    <name type="scientific">Spirosoma flavum</name>
    <dbReference type="NCBI Taxonomy" id="2048557"/>
    <lineage>
        <taxon>Bacteria</taxon>
        <taxon>Pseudomonadati</taxon>
        <taxon>Bacteroidota</taxon>
        <taxon>Cytophagia</taxon>
        <taxon>Cytophagales</taxon>
        <taxon>Cytophagaceae</taxon>
        <taxon>Spirosoma</taxon>
    </lineage>
</organism>
<sequence length="419" mass="48979">MRIDKRLAWVSIWVLLQAIPGYGQDSLVHRNLAYYLDAGLTNSPLLKDNINSITLNRLDSLINIAINKPYVQAIGQYLYAPAGTNWGYDQNTTNGGAYTGLIQANRNLLYRRNLRIQNNLNSALRDSLVNTVHINQNDLQKAIVDLYLTAYQDYQQMVIFGDLYQIFSRQNEVLKELLRKALFNQSDYLAFRVDWQQSEVNYEGAKVQFLQDLLTLNTLCNIVETSLVRLEKPNLSPQARFTIDDNPYFLRYRYDSVIVERNRRVVDIFYRPSLDIVANAGTNAISSDLISRRFGYSLGLNFIMPIYNGNQRRLQYQKLNVAQLTIRNYRNQYLNRFNLQLRTVNEQLRVNQNLISITERQNTDVENLLTISQTRLYRGDISAIDYLLIVQRYLTSKLSLNQLTIQRQRFINTFNYRNF</sequence>
<name>A0ABW6AJQ8_9BACT</name>
<keyword evidence="2" id="KW-1185">Reference proteome</keyword>
<proteinExistence type="predicted"/>
<dbReference type="Gene3D" id="1.20.1600.10">
    <property type="entry name" value="Outer membrane efflux proteins (OEP)"/>
    <property type="match status" value="1"/>
</dbReference>
<dbReference type="Proteomes" id="UP001597512">
    <property type="component" value="Unassembled WGS sequence"/>
</dbReference>
<evidence type="ECO:0000313" key="2">
    <source>
        <dbReference type="Proteomes" id="UP001597512"/>
    </source>
</evidence>
<accession>A0ABW6AJQ8</accession>
<protein>
    <submittedName>
        <fullName evidence="1">TolC family protein</fullName>
    </submittedName>
</protein>
<comment type="caution">
    <text evidence="1">The sequence shown here is derived from an EMBL/GenBank/DDBJ whole genome shotgun (WGS) entry which is preliminary data.</text>
</comment>
<dbReference type="EMBL" id="JBHUOM010000004">
    <property type="protein sequence ID" value="MFD2934683.1"/>
    <property type="molecule type" value="Genomic_DNA"/>
</dbReference>
<gene>
    <name evidence="1" type="ORF">ACFS25_12885</name>
</gene>
<dbReference type="SUPFAM" id="SSF56954">
    <property type="entry name" value="Outer membrane efflux proteins (OEP)"/>
    <property type="match status" value="1"/>
</dbReference>
<dbReference type="RefSeq" id="WP_381501152.1">
    <property type="nucleotide sequence ID" value="NZ_JBHUOM010000004.1"/>
</dbReference>